<evidence type="ECO:0000256" key="1">
    <source>
        <dbReference type="ARBA" id="ARBA00011079"/>
    </source>
</evidence>
<dbReference type="GO" id="GO:0070008">
    <property type="term" value="F:serine-type exopeptidase activity"/>
    <property type="evidence" value="ECO:0007669"/>
    <property type="project" value="InterPro"/>
</dbReference>
<dbReference type="AlphaFoldDB" id="A0A8H4RM94"/>
<dbReference type="GO" id="GO:0008239">
    <property type="term" value="F:dipeptidyl-peptidase activity"/>
    <property type="evidence" value="ECO:0007669"/>
    <property type="project" value="TreeGrafter"/>
</dbReference>
<dbReference type="GO" id="GO:0006508">
    <property type="term" value="P:proteolysis"/>
    <property type="evidence" value="ECO:0007669"/>
    <property type="project" value="UniProtKB-KW"/>
</dbReference>
<gene>
    <name evidence="6" type="ORF">G7Y89_g6430</name>
</gene>
<dbReference type="PANTHER" id="PTHR11010:SF117">
    <property type="entry name" value="SERINE PROTEASE 16"/>
    <property type="match status" value="1"/>
</dbReference>
<evidence type="ECO:0000313" key="6">
    <source>
        <dbReference type="EMBL" id="KAF4631698.1"/>
    </source>
</evidence>
<accession>A0A8H4RM94</accession>
<dbReference type="FunFam" id="3.40.50.1820:FF:000251">
    <property type="entry name" value="Extracelular serine carboxypeptidase, putative"/>
    <property type="match status" value="1"/>
</dbReference>
<sequence>MTPSFGPKEATAFFEDLRTMKRIENLPKRTRRNSIVLEATQLVVFKAQCAFLDGRVLEDPRPEGKRLARFLFGYAVMAESPDWCTDYLSKDFWCTLGWNRPCVPPFDEEDFDDRMYWYTKSQEPAAQAFLQSGYITSQYLKGEYNRLREEERENKGEVAEVAEVEPVEDNMSRMNLDDVKNWMNFFSKILLRHFNMVAKLWVFSALLALASATFATDSLTTIERRARRNTINPRHLEKRADIDPTLLYPAYNISVPIDHFHNDSLYEPHSSDTFPLRYWFDATYYKPGGPVIVLQSGETDGTGRLVFLQKGILHQLAVATHGIGVVLEHRYYGTSIPTPDFSTENLRFLTTDQALADEVYFAKNVVFEGLEHLNLQAPNVAYIGYGGSYAGAFNAFLRKLYPDVFWGTISSSGVTEAIWDYWTYYEPIRVYGGQPCITYIQKITNMLDNILIKLNTSATTSELKSFFGLANVTYDDDFAYAVASGVSSWQGRNWDPASNDPTFANFCAAITNLTLQFSPANSLQTTAEDLLQKGGYASESTTLITPLLNWAGWLNQNIVSSCTSSQDACFGNHNDTFYAQDSLAAGSWRAWPYQYCTQWGYLQTGSGVPANQLPLISRTNNLEYESIICREAFNISTPADVDAINKYGGFGISYPRLAIIDGEQDPWRPATPHASPFNSTAVNRTSTVSEPFILIQGAVHHWDENGLFPNETVNTPGQELPPPPVRDTQEAEVKFVKEWMEEWHLTKLGLRWQRGAGKPMI</sequence>
<dbReference type="Gene3D" id="3.40.50.1820">
    <property type="entry name" value="alpha/beta hydrolase"/>
    <property type="match status" value="2"/>
</dbReference>
<dbReference type="SUPFAM" id="SSF53474">
    <property type="entry name" value="alpha/beta-Hydrolases"/>
    <property type="match status" value="1"/>
</dbReference>
<comment type="similarity">
    <text evidence="1">Belongs to the peptidase S28 family.</text>
</comment>
<evidence type="ECO:0000256" key="3">
    <source>
        <dbReference type="ARBA" id="ARBA00022729"/>
    </source>
</evidence>
<dbReference type="EMBL" id="JAAMPI010000418">
    <property type="protein sequence ID" value="KAF4631698.1"/>
    <property type="molecule type" value="Genomic_DNA"/>
</dbReference>
<dbReference type="InterPro" id="IPR029058">
    <property type="entry name" value="AB_hydrolase_fold"/>
</dbReference>
<protein>
    <submittedName>
        <fullName evidence="6">Uncharacterized protein</fullName>
    </submittedName>
</protein>
<evidence type="ECO:0000256" key="5">
    <source>
        <dbReference type="ARBA" id="ARBA00023180"/>
    </source>
</evidence>
<name>A0A8H4RM94_9HELO</name>
<dbReference type="Proteomes" id="UP000566819">
    <property type="component" value="Unassembled WGS sequence"/>
</dbReference>
<reference evidence="6 7" key="1">
    <citation type="submission" date="2020-03" db="EMBL/GenBank/DDBJ databases">
        <title>Draft Genome Sequence of Cudoniella acicularis.</title>
        <authorList>
            <person name="Buettner E."/>
            <person name="Kellner H."/>
        </authorList>
    </citation>
    <scope>NUCLEOTIDE SEQUENCE [LARGE SCALE GENOMIC DNA]</scope>
    <source>
        <strain evidence="6 7">DSM 108380</strain>
    </source>
</reference>
<keyword evidence="5" id="KW-0325">Glycoprotein</keyword>
<keyword evidence="3" id="KW-0732">Signal</keyword>
<keyword evidence="4" id="KW-0378">Hydrolase</keyword>
<evidence type="ECO:0000313" key="7">
    <source>
        <dbReference type="Proteomes" id="UP000566819"/>
    </source>
</evidence>
<dbReference type="Pfam" id="PF05577">
    <property type="entry name" value="Peptidase_S28"/>
    <property type="match status" value="1"/>
</dbReference>
<dbReference type="PANTHER" id="PTHR11010">
    <property type="entry name" value="PROTEASE S28 PRO-X CARBOXYPEPTIDASE-RELATED"/>
    <property type="match status" value="1"/>
</dbReference>
<keyword evidence="7" id="KW-1185">Reference proteome</keyword>
<evidence type="ECO:0000256" key="2">
    <source>
        <dbReference type="ARBA" id="ARBA00022670"/>
    </source>
</evidence>
<comment type="caution">
    <text evidence="6">The sequence shown here is derived from an EMBL/GenBank/DDBJ whole genome shotgun (WGS) entry which is preliminary data.</text>
</comment>
<dbReference type="OrthoDB" id="1735038at2759"/>
<evidence type="ECO:0000256" key="4">
    <source>
        <dbReference type="ARBA" id="ARBA00022801"/>
    </source>
</evidence>
<dbReference type="InterPro" id="IPR008758">
    <property type="entry name" value="Peptidase_S28"/>
</dbReference>
<organism evidence="6 7">
    <name type="scientific">Cudoniella acicularis</name>
    <dbReference type="NCBI Taxonomy" id="354080"/>
    <lineage>
        <taxon>Eukaryota</taxon>
        <taxon>Fungi</taxon>
        <taxon>Dikarya</taxon>
        <taxon>Ascomycota</taxon>
        <taxon>Pezizomycotina</taxon>
        <taxon>Leotiomycetes</taxon>
        <taxon>Helotiales</taxon>
        <taxon>Tricladiaceae</taxon>
        <taxon>Cudoniella</taxon>
    </lineage>
</organism>
<proteinExistence type="inferred from homology"/>
<keyword evidence="2" id="KW-0645">Protease</keyword>